<name>A0A382RY62_9ZZZZ</name>
<dbReference type="CDD" id="cd06142">
    <property type="entry name" value="RNaseD_exo"/>
    <property type="match status" value="1"/>
</dbReference>
<organism evidence="2">
    <name type="scientific">marine metagenome</name>
    <dbReference type="NCBI Taxonomy" id="408172"/>
    <lineage>
        <taxon>unclassified sequences</taxon>
        <taxon>metagenomes</taxon>
        <taxon>ecological metagenomes</taxon>
    </lineage>
</organism>
<dbReference type="GO" id="GO:0008408">
    <property type="term" value="F:3'-5' exonuclease activity"/>
    <property type="evidence" value="ECO:0007669"/>
    <property type="project" value="InterPro"/>
</dbReference>
<dbReference type="PANTHER" id="PTHR47649">
    <property type="entry name" value="RIBONUCLEASE D"/>
    <property type="match status" value="1"/>
</dbReference>
<dbReference type="InterPro" id="IPR012337">
    <property type="entry name" value="RNaseH-like_sf"/>
</dbReference>
<evidence type="ECO:0000313" key="2">
    <source>
        <dbReference type="EMBL" id="SVD01967.1"/>
    </source>
</evidence>
<gene>
    <name evidence="2" type="ORF">METZ01_LOCUS354821</name>
</gene>
<dbReference type="InterPro" id="IPR002562">
    <property type="entry name" value="3'-5'_exonuclease_dom"/>
</dbReference>
<dbReference type="SMART" id="SM00474">
    <property type="entry name" value="35EXOc"/>
    <property type="match status" value="1"/>
</dbReference>
<dbReference type="GO" id="GO:0003676">
    <property type="term" value="F:nucleic acid binding"/>
    <property type="evidence" value="ECO:0007669"/>
    <property type="project" value="InterPro"/>
</dbReference>
<sequence>MSFTLINRSSDLDFLDEELRNKPYIGVDTEFRRRGKHDIDLALIQVNDGQEIFLIDCVSIEPLSESCSFLTDKGVIKIFHSCREDIDALVSWTKQAPVNMFDTQLANAFLGGSFSISYKKLVEGKLDVSLDKDETRSNWVKRPLRDSQLRYAASDVEFLLDLYEIQIEELKKLKRLEWVNQEIEFLKRKSNVIETNKKPHKIIKLTKSEE</sequence>
<proteinExistence type="predicted"/>
<accession>A0A382RY62</accession>
<dbReference type="AlphaFoldDB" id="A0A382RY62"/>
<dbReference type="Gene3D" id="3.30.420.10">
    <property type="entry name" value="Ribonuclease H-like superfamily/Ribonuclease H"/>
    <property type="match status" value="1"/>
</dbReference>
<feature type="non-terminal residue" evidence="2">
    <location>
        <position position="210"/>
    </location>
</feature>
<feature type="domain" description="3'-5' exonuclease" evidence="1">
    <location>
        <begin position="3"/>
        <end position="171"/>
    </location>
</feature>
<dbReference type="PANTHER" id="PTHR47649:SF1">
    <property type="entry name" value="RIBONUCLEASE D"/>
    <property type="match status" value="1"/>
</dbReference>
<dbReference type="GO" id="GO:0006139">
    <property type="term" value="P:nucleobase-containing compound metabolic process"/>
    <property type="evidence" value="ECO:0007669"/>
    <property type="project" value="InterPro"/>
</dbReference>
<protein>
    <recommendedName>
        <fullName evidence="1">3'-5' exonuclease domain-containing protein</fullName>
    </recommendedName>
</protein>
<dbReference type="Pfam" id="PF01612">
    <property type="entry name" value="DNA_pol_A_exo1"/>
    <property type="match status" value="1"/>
</dbReference>
<dbReference type="InterPro" id="IPR036397">
    <property type="entry name" value="RNaseH_sf"/>
</dbReference>
<dbReference type="EMBL" id="UINC01124661">
    <property type="protein sequence ID" value="SVD01967.1"/>
    <property type="molecule type" value="Genomic_DNA"/>
</dbReference>
<reference evidence="2" key="1">
    <citation type="submission" date="2018-05" db="EMBL/GenBank/DDBJ databases">
        <authorList>
            <person name="Lanie J.A."/>
            <person name="Ng W.-L."/>
            <person name="Kazmierczak K.M."/>
            <person name="Andrzejewski T.M."/>
            <person name="Davidsen T.M."/>
            <person name="Wayne K.J."/>
            <person name="Tettelin H."/>
            <person name="Glass J.I."/>
            <person name="Rusch D."/>
            <person name="Podicherti R."/>
            <person name="Tsui H.-C.T."/>
            <person name="Winkler M.E."/>
        </authorList>
    </citation>
    <scope>NUCLEOTIDE SEQUENCE</scope>
</reference>
<evidence type="ECO:0000259" key="1">
    <source>
        <dbReference type="SMART" id="SM00474"/>
    </source>
</evidence>
<dbReference type="InterPro" id="IPR051086">
    <property type="entry name" value="RNase_D-like"/>
</dbReference>
<dbReference type="SUPFAM" id="SSF53098">
    <property type="entry name" value="Ribonuclease H-like"/>
    <property type="match status" value="1"/>
</dbReference>